<dbReference type="EMBL" id="JTHE02000003">
    <property type="protein sequence ID" value="NEV69877.1"/>
    <property type="molecule type" value="Genomic_DNA"/>
</dbReference>
<organism evidence="1">
    <name type="scientific">Lyngbya confervoides BDU141951</name>
    <dbReference type="NCBI Taxonomy" id="1574623"/>
    <lineage>
        <taxon>Bacteria</taxon>
        <taxon>Bacillati</taxon>
        <taxon>Cyanobacteriota</taxon>
        <taxon>Cyanophyceae</taxon>
        <taxon>Oscillatoriophycideae</taxon>
        <taxon>Oscillatoriales</taxon>
        <taxon>Microcoleaceae</taxon>
        <taxon>Lyngbya</taxon>
    </lineage>
</organism>
<dbReference type="Pfam" id="PF12046">
    <property type="entry name" value="CCB1"/>
    <property type="match status" value="1"/>
</dbReference>
<proteinExistence type="predicted"/>
<accession>A0A0C1YAU2</accession>
<sequence length="187" mass="20534">MTAVEQLVPPSIFGLTFLLFIGLFFFIRASTKDRTETALYVTALSDVALLEKLQEYFANRAYRVKVVDPESGQIALEGNVGASVFLAVFLGGLAAVGLLCLALVIVISAPQLGYWPYALLGLSPLAAWFYWRGANRLEQVSFCVLPSDETTQAADQAVETRLKVTAHRDELATLVAHLPLKQQRETE</sequence>
<protein>
    <submittedName>
        <fullName evidence="1">Cofactor assembly of complex C subunit B</fullName>
    </submittedName>
</protein>
<dbReference type="InterPro" id="IPR021919">
    <property type="entry name" value="CCB1"/>
</dbReference>
<comment type="caution">
    <text evidence="1">The sequence shown here is derived from an EMBL/GenBank/DDBJ whole genome shotgun (WGS) entry which is preliminary data.</text>
</comment>
<dbReference type="PANTHER" id="PTHR35302:SF1">
    <property type="entry name" value="PROTEIN COFACTOR ASSEMBLY OF COMPLEX C SUBUNIT B CCB1, CHLOROPLASTIC"/>
    <property type="match status" value="1"/>
</dbReference>
<name>A0A0C1YAU2_9CYAN</name>
<reference evidence="1" key="3">
    <citation type="submission" date="2020-02" db="EMBL/GenBank/DDBJ databases">
        <authorList>
            <person name="Sarangi A.N."/>
            <person name="Ghosh S."/>
            <person name="Mukherjee M."/>
            <person name="Tripathy S."/>
        </authorList>
    </citation>
    <scope>NUCLEOTIDE SEQUENCE</scope>
    <source>
        <strain evidence="1">BDU141951</strain>
    </source>
</reference>
<reference evidence="1" key="1">
    <citation type="submission" date="2014-11" db="EMBL/GenBank/DDBJ databases">
        <authorList>
            <person name="Malar M.C."/>
            <person name="Sen D."/>
            <person name="Tripathy S."/>
        </authorList>
    </citation>
    <scope>NUCLEOTIDE SEQUENCE</scope>
    <source>
        <strain evidence="1">BDU141951</strain>
    </source>
</reference>
<evidence type="ECO:0000313" key="1">
    <source>
        <dbReference type="EMBL" id="NEV69877.1"/>
    </source>
</evidence>
<dbReference type="AlphaFoldDB" id="A0A0C1YAU2"/>
<gene>
    <name evidence="1" type="ORF">QQ91_022540</name>
</gene>
<dbReference type="PANTHER" id="PTHR35302">
    <property type="match status" value="1"/>
</dbReference>
<reference evidence="1" key="2">
    <citation type="journal article" date="2015" name="Genome Announc.">
        <title>Draft Genome Sequence of Filamentous Marine Cyanobacterium Lyngbya confervoides Strain BDU141951.</title>
        <authorList>
            <person name="Chandrababunaidu M.M."/>
            <person name="Sen D."/>
            <person name="Tripathy S."/>
        </authorList>
    </citation>
    <scope>NUCLEOTIDE SEQUENCE</scope>
    <source>
        <strain evidence="1">BDU141951</strain>
    </source>
</reference>